<evidence type="ECO:0000313" key="3">
    <source>
        <dbReference type="Proteomes" id="UP001222325"/>
    </source>
</evidence>
<reference evidence="2" key="1">
    <citation type="submission" date="2023-03" db="EMBL/GenBank/DDBJ databases">
        <title>Massive genome expansion in bonnet fungi (Mycena s.s.) driven by repeated elements and novel gene families across ecological guilds.</title>
        <authorList>
            <consortium name="Lawrence Berkeley National Laboratory"/>
            <person name="Harder C.B."/>
            <person name="Miyauchi S."/>
            <person name="Viragh M."/>
            <person name="Kuo A."/>
            <person name="Thoen E."/>
            <person name="Andreopoulos B."/>
            <person name="Lu D."/>
            <person name="Skrede I."/>
            <person name="Drula E."/>
            <person name="Henrissat B."/>
            <person name="Morin E."/>
            <person name="Kohler A."/>
            <person name="Barry K."/>
            <person name="LaButti K."/>
            <person name="Morin E."/>
            <person name="Salamov A."/>
            <person name="Lipzen A."/>
            <person name="Mereny Z."/>
            <person name="Hegedus B."/>
            <person name="Baldrian P."/>
            <person name="Stursova M."/>
            <person name="Weitz H."/>
            <person name="Taylor A."/>
            <person name="Grigoriev I.V."/>
            <person name="Nagy L.G."/>
            <person name="Martin F."/>
            <person name="Kauserud H."/>
        </authorList>
    </citation>
    <scope>NUCLEOTIDE SEQUENCE</scope>
    <source>
        <strain evidence="2">CBHHK173m</strain>
    </source>
</reference>
<keyword evidence="3" id="KW-1185">Reference proteome</keyword>
<feature type="transmembrane region" description="Helical" evidence="1">
    <location>
        <begin position="12"/>
        <end position="37"/>
    </location>
</feature>
<sequence>MRILTPRTSCRRFFWLFSLATTLFTILSNYVLAIRVYTMWDGRRAIKWLLTWTFGAALPVSVVFGVLASQETQSSVQYDPLIRMCVLAKKPKLLPVVLGVWVAFDIFMLFLTIYNALEKPRQSQAEMMTTLQHDGAKMFLCLLVLRLANFIVAIVGDAANCFVTFTVLWTMCSVVTSRMQLRVERLRFSDIQPSDFLYLQ</sequence>
<feature type="transmembrane region" description="Helical" evidence="1">
    <location>
        <begin position="93"/>
        <end position="117"/>
    </location>
</feature>
<name>A0AAD6TVH4_9AGAR</name>
<protein>
    <submittedName>
        <fullName evidence="2">Uncharacterized protein</fullName>
    </submittedName>
</protein>
<gene>
    <name evidence="2" type="ORF">B0H15DRAFT_520305</name>
</gene>
<keyword evidence="1" id="KW-0812">Transmembrane</keyword>
<dbReference type="EMBL" id="JARJCN010000062">
    <property type="protein sequence ID" value="KAJ7079068.1"/>
    <property type="molecule type" value="Genomic_DNA"/>
</dbReference>
<keyword evidence="1" id="KW-1133">Transmembrane helix</keyword>
<evidence type="ECO:0000313" key="2">
    <source>
        <dbReference type="EMBL" id="KAJ7079068.1"/>
    </source>
</evidence>
<evidence type="ECO:0000256" key="1">
    <source>
        <dbReference type="SAM" id="Phobius"/>
    </source>
</evidence>
<comment type="caution">
    <text evidence="2">The sequence shown here is derived from an EMBL/GenBank/DDBJ whole genome shotgun (WGS) entry which is preliminary data.</text>
</comment>
<keyword evidence="1" id="KW-0472">Membrane</keyword>
<dbReference type="Proteomes" id="UP001222325">
    <property type="component" value="Unassembled WGS sequence"/>
</dbReference>
<feature type="transmembrane region" description="Helical" evidence="1">
    <location>
        <begin position="49"/>
        <end position="68"/>
    </location>
</feature>
<organism evidence="2 3">
    <name type="scientific">Mycena belliarum</name>
    <dbReference type="NCBI Taxonomy" id="1033014"/>
    <lineage>
        <taxon>Eukaryota</taxon>
        <taxon>Fungi</taxon>
        <taxon>Dikarya</taxon>
        <taxon>Basidiomycota</taxon>
        <taxon>Agaricomycotina</taxon>
        <taxon>Agaricomycetes</taxon>
        <taxon>Agaricomycetidae</taxon>
        <taxon>Agaricales</taxon>
        <taxon>Marasmiineae</taxon>
        <taxon>Mycenaceae</taxon>
        <taxon>Mycena</taxon>
    </lineage>
</organism>
<dbReference type="AlphaFoldDB" id="A0AAD6TVH4"/>
<proteinExistence type="predicted"/>
<accession>A0AAD6TVH4</accession>